<dbReference type="EMBL" id="CP092882">
    <property type="protein sequence ID" value="UYV81566.1"/>
    <property type="molecule type" value="Genomic_DNA"/>
</dbReference>
<organism evidence="2 3">
    <name type="scientific">Cordylochernes scorpioides</name>
    <dbReference type="NCBI Taxonomy" id="51811"/>
    <lineage>
        <taxon>Eukaryota</taxon>
        <taxon>Metazoa</taxon>
        <taxon>Ecdysozoa</taxon>
        <taxon>Arthropoda</taxon>
        <taxon>Chelicerata</taxon>
        <taxon>Arachnida</taxon>
        <taxon>Pseudoscorpiones</taxon>
        <taxon>Cheliferoidea</taxon>
        <taxon>Chernetidae</taxon>
        <taxon>Cordylochernes</taxon>
    </lineage>
</organism>
<evidence type="ECO:0000313" key="3">
    <source>
        <dbReference type="Proteomes" id="UP001235939"/>
    </source>
</evidence>
<sequence length="222" mass="25452">MDRKFEKRICIKFCYKIGKSASETLDLLKLSFRNENKPTTFRWFSRFKNGMESVKDEKRVGRPILHRNPAKMTPPRRQPVPHTKSKRLQEHVKQRLENGISMRQKSIFSTSNILRFSSSQKATEAARDICNMYGKGVTGERSSTKMVCKVQNGDLDLEDTLRSGRPSEFDEEHLKALLKENGRQTTRELAEKMKGSAVTISHHLQSIGISKKTRNLGASRAK</sequence>
<dbReference type="PANTHER" id="PTHR46060:SF2">
    <property type="entry name" value="HISTONE-LYSINE N-METHYLTRANSFERASE SETMAR"/>
    <property type="match status" value="1"/>
</dbReference>
<protein>
    <recommendedName>
        <fullName evidence="4">Mos1 transposase HTH domain-containing protein</fullName>
    </recommendedName>
</protein>
<dbReference type="Gene3D" id="1.10.10.1450">
    <property type="match status" value="1"/>
</dbReference>
<evidence type="ECO:0008006" key="4">
    <source>
        <dbReference type="Google" id="ProtNLM"/>
    </source>
</evidence>
<dbReference type="InterPro" id="IPR052709">
    <property type="entry name" value="Transposase-MT_Hybrid"/>
</dbReference>
<feature type="region of interest" description="Disordered" evidence="1">
    <location>
        <begin position="66"/>
        <end position="87"/>
    </location>
</feature>
<keyword evidence="3" id="KW-1185">Reference proteome</keyword>
<reference evidence="2 3" key="1">
    <citation type="submission" date="2022-01" db="EMBL/GenBank/DDBJ databases">
        <title>A chromosomal length assembly of Cordylochernes scorpioides.</title>
        <authorList>
            <person name="Zeh D."/>
            <person name="Zeh J."/>
        </authorList>
    </citation>
    <scope>NUCLEOTIDE SEQUENCE [LARGE SCALE GENOMIC DNA]</scope>
    <source>
        <strain evidence="2">IN4F17</strain>
        <tissue evidence="2">Whole Body</tissue>
    </source>
</reference>
<evidence type="ECO:0000256" key="1">
    <source>
        <dbReference type="SAM" id="MobiDB-lite"/>
    </source>
</evidence>
<proteinExistence type="predicted"/>
<dbReference type="Gene3D" id="1.10.10.10">
    <property type="entry name" value="Winged helix-like DNA-binding domain superfamily/Winged helix DNA-binding domain"/>
    <property type="match status" value="1"/>
</dbReference>
<dbReference type="InterPro" id="IPR036388">
    <property type="entry name" value="WH-like_DNA-bd_sf"/>
</dbReference>
<dbReference type="PANTHER" id="PTHR46060">
    <property type="entry name" value="MARINER MOS1 TRANSPOSASE-LIKE PROTEIN"/>
    <property type="match status" value="1"/>
</dbReference>
<dbReference type="Proteomes" id="UP001235939">
    <property type="component" value="Chromosome 20"/>
</dbReference>
<accession>A0ABY6LK15</accession>
<name>A0ABY6LK15_9ARAC</name>
<evidence type="ECO:0000313" key="2">
    <source>
        <dbReference type="EMBL" id="UYV81566.1"/>
    </source>
</evidence>
<gene>
    <name evidence="2" type="ORF">LAZ67_20001554</name>
</gene>